<comment type="caution">
    <text evidence="1">The sequence shown here is derived from an EMBL/GenBank/DDBJ whole genome shotgun (WGS) entry which is preliminary data.</text>
</comment>
<keyword evidence="2" id="KW-1185">Reference proteome</keyword>
<gene>
    <name evidence="1" type="ORF">FNE76_06215</name>
</gene>
<name>A0A553UNP0_9HELI</name>
<reference evidence="1" key="1">
    <citation type="submission" date="2019-07" db="EMBL/GenBank/DDBJ databases">
        <title>Helicobacter labacensis sp. nov., Helicobacter mehlei sp. nov. and Helicobacter vulpis sp. nov., isolated from gastric mucosa of red fox (Vulpis vulpis).</title>
        <authorList>
            <person name="Kusar D."/>
            <person name="Gruntar I."/>
            <person name="Pate M."/>
            <person name="Zajc U."/>
            <person name="Ocepek M."/>
        </authorList>
    </citation>
    <scope>NUCLEOTIDE SEQUENCE [LARGE SCALE GENOMIC DNA]</scope>
    <source>
        <strain evidence="1">L8b</strain>
    </source>
</reference>
<protein>
    <submittedName>
        <fullName evidence="1">Uncharacterized protein</fullName>
    </submittedName>
</protein>
<proteinExistence type="predicted"/>
<dbReference type="Proteomes" id="UP000319322">
    <property type="component" value="Unassembled WGS sequence"/>
</dbReference>
<dbReference type="OrthoDB" id="5329992at2"/>
<dbReference type="RefSeq" id="WP_120948431.1">
    <property type="nucleotide sequence ID" value="NZ_QXQP01000012.1"/>
</dbReference>
<dbReference type="AlphaFoldDB" id="A0A553UNP0"/>
<evidence type="ECO:0000313" key="1">
    <source>
        <dbReference type="EMBL" id="TSA81830.1"/>
    </source>
</evidence>
<evidence type="ECO:0000313" key="2">
    <source>
        <dbReference type="Proteomes" id="UP000319322"/>
    </source>
</evidence>
<dbReference type="EMBL" id="VKGC01000017">
    <property type="protein sequence ID" value="TSA81830.1"/>
    <property type="molecule type" value="Genomic_DNA"/>
</dbReference>
<reference evidence="1" key="2">
    <citation type="submission" date="2019-07" db="EMBL/GenBank/DDBJ databases">
        <authorList>
            <person name="Papic B."/>
        </authorList>
    </citation>
    <scope>NUCLEOTIDE SEQUENCE [LARGE SCALE GENOMIC DNA]</scope>
    <source>
        <strain evidence="1">L8b</strain>
    </source>
</reference>
<sequence length="217" mass="25464">MTAKEFQEIERAIHEDLKITHRGKRGNCFVVHEKQEQSSIKQINFCFGGNDSVFILKQDENKHTIKFFKKANEKKHHKPTNESCAAEQTTDCCCDSIIFKLNQKEGDVSVYLCEIKSSRHKEHLQKAQRQFKASECFVKYFIECYKSYYQKDLSNSIRNFYYYYFYPKITDSSIFKKSETQGNNPQDTVNIIFKPLEIPSDGCVTISAKQMRDFLIP</sequence>
<accession>A0A553UNP0</accession>
<organism evidence="1 2">
    <name type="scientific">Helicobacter mehlei</name>
    <dbReference type="NCBI Taxonomy" id="2316080"/>
    <lineage>
        <taxon>Bacteria</taxon>
        <taxon>Pseudomonadati</taxon>
        <taxon>Campylobacterota</taxon>
        <taxon>Epsilonproteobacteria</taxon>
        <taxon>Campylobacterales</taxon>
        <taxon>Helicobacteraceae</taxon>
        <taxon>Helicobacter</taxon>
    </lineage>
</organism>